<name>A0A233V3Y3_FINMA</name>
<dbReference type="Proteomes" id="UP000215413">
    <property type="component" value="Unassembled WGS sequence"/>
</dbReference>
<evidence type="ECO:0000256" key="7">
    <source>
        <dbReference type="ARBA" id="ARBA00025634"/>
    </source>
</evidence>
<evidence type="ECO:0000313" key="12">
    <source>
        <dbReference type="Proteomes" id="UP000215413"/>
    </source>
</evidence>
<dbReference type="GO" id="GO:0046872">
    <property type="term" value="F:metal ion binding"/>
    <property type="evidence" value="ECO:0007669"/>
    <property type="project" value="UniProtKB-KW"/>
</dbReference>
<dbReference type="Gene3D" id="3.60.120.10">
    <property type="entry name" value="Anthranilate synthase"/>
    <property type="match status" value="1"/>
</dbReference>
<dbReference type="Pfam" id="PF04715">
    <property type="entry name" value="Anth_synt_I_N"/>
    <property type="match status" value="1"/>
</dbReference>
<dbReference type="SUPFAM" id="SSF56322">
    <property type="entry name" value="ADC synthase"/>
    <property type="match status" value="1"/>
</dbReference>
<dbReference type="PRINTS" id="PR00095">
    <property type="entry name" value="ANTSNTHASEI"/>
</dbReference>
<feature type="domain" description="Chorismate-utilising enzyme C-terminal" evidence="9">
    <location>
        <begin position="180"/>
        <end position="433"/>
    </location>
</feature>
<comment type="function">
    <text evidence="7">Part of a heterotetrameric complex that catalyzes the two-step biosynthesis of anthranilate, an intermediate in the biosynthesis of L-tryptophan. In the first step, the glutamine-binding beta subunit (TrpG) of anthranilate synthase (AS) provides the glutamine amidotransferase activity which generates ammonia as a substrate that, along with chorismate, is used in the second step, catalyzed by the large alpha subunit of AS (TrpE) to produce anthranilate. In the absence of TrpG, TrpE can synthesize anthranilate directly from chorismate and high concentrations of ammonia.</text>
</comment>
<comment type="subunit">
    <text evidence="2">Heterotetramer consisting of two non-identical subunits: a beta subunit (TrpG) and a large alpha subunit (TrpE).</text>
</comment>
<feature type="domain" description="Anthranilate synthase component I N-terminal" evidence="10">
    <location>
        <begin position="10"/>
        <end position="144"/>
    </location>
</feature>
<dbReference type="InterPro" id="IPR006805">
    <property type="entry name" value="Anth_synth_I_N"/>
</dbReference>
<evidence type="ECO:0000256" key="8">
    <source>
        <dbReference type="ARBA" id="ARBA00047683"/>
    </source>
</evidence>
<dbReference type="AlphaFoldDB" id="A0A233V3Y3"/>
<dbReference type="PANTHER" id="PTHR11236">
    <property type="entry name" value="AMINOBENZOATE/ANTHRANILATE SYNTHASE"/>
    <property type="match status" value="1"/>
</dbReference>
<keyword evidence="4" id="KW-0479">Metal-binding</keyword>
<dbReference type="InterPro" id="IPR005801">
    <property type="entry name" value="ADC_synthase"/>
</dbReference>
<dbReference type="Pfam" id="PF00425">
    <property type="entry name" value="Chorismate_bind"/>
    <property type="match status" value="1"/>
</dbReference>
<reference evidence="12" key="1">
    <citation type="submission" date="2017-04" db="EMBL/GenBank/DDBJ databases">
        <title>Finegoldia magna isolated from orthopedic joint implant-associated infections.</title>
        <authorList>
            <person name="Bjorklund S."/>
            <person name="Bruggemann H."/>
            <person name="Jensen A."/>
            <person name="Hellmark B."/>
            <person name="Soderquist B."/>
        </authorList>
    </citation>
    <scope>NUCLEOTIDE SEQUENCE [LARGE SCALE GENOMIC DNA]</scope>
    <source>
        <strain evidence="12">CCUG 54800</strain>
    </source>
</reference>
<proteinExistence type="predicted"/>
<sequence>MIHSKKIKSDVTVLDILYNIKDKSLPFLLDSAKGSYNQGNKSYIGFDPEIVLKSKDNNVEISGLVNKKVSDNPLNQLKILMDDYFEEDDNQFIGGAVGLLSYDFTSSNCNVVLNSEKNTEVYDAYFGIYFKIIEFDNNTQEYTIYYLDDTDIRDVEAAFVKPDYVDKEYETSELIKTVTKEEYAKSFDDIKTMIENGDVYEVNLTQQFIVDTTKDKFYIYKKLREVNKADFMAYMDFGEYCVLSSSPERFFDCQNGLVQARPIKGTIRRSDDKDEDEKLKKELLNSDKDISELLMIVDLMRNDLGMSCDAETIKAISNYSLETYENVHHLVATIVGKLREDEDVFSLIKNIFPGGSITGAPKLASIEAIDKVEKYNRNIYTGSIGYISFNQNCDFNILIRTILKIKDRCYFSGGGAITWDSEMNSEYDETIQKSKKVYEALI</sequence>
<dbReference type="InterPro" id="IPR019999">
    <property type="entry name" value="Anth_synth_I-like"/>
</dbReference>
<dbReference type="GO" id="GO:0000162">
    <property type="term" value="P:L-tryptophan biosynthetic process"/>
    <property type="evidence" value="ECO:0007669"/>
    <property type="project" value="TreeGrafter"/>
</dbReference>
<keyword evidence="5" id="KW-0460">Magnesium</keyword>
<evidence type="ECO:0000256" key="6">
    <source>
        <dbReference type="ARBA" id="ARBA00023239"/>
    </source>
</evidence>
<dbReference type="GO" id="GO:0004049">
    <property type="term" value="F:anthranilate synthase activity"/>
    <property type="evidence" value="ECO:0007669"/>
    <property type="project" value="UniProtKB-EC"/>
</dbReference>
<evidence type="ECO:0000259" key="10">
    <source>
        <dbReference type="Pfam" id="PF04715"/>
    </source>
</evidence>
<evidence type="ECO:0000256" key="3">
    <source>
        <dbReference type="ARBA" id="ARBA00020653"/>
    </source>
</evidence>
<evidence type="ECO:0000259" key="9">
    <source>
        <dbReference type="Pfam" id="PF00425"/>
    </source>
</evidence>
<evidence type="ECO:0000256" key="1">
    <source>
        <dbReference type="ARBA" id="ARBA00001946"/>
    </source>
</evidence>
<evidence type="ECO:0000256" key="5">
    <source>
        <dbReference type="ARBA" id="ARBA00022842"/>
    </source>
</evidence>
<evidence type="ECO:0000256" key="4">
    <source>
        <dbReference type="ARBA" id="ARBA00022723"/>
    </source>
</evidence>
<dbReference type="PANTHER" id="PTHR11236:SF48">
    <property type="entry name" value="ISOCHORISMATE SYNTHASE MENF"/>
    <property type="match status" value="1"/>
</dbReference>
<comment type="cofactor">
    <cofactor evidence="1">
        <name>Mg(2+)</name>
        <dbReference type="ChEBI" id="CHEBI:18420"/>
    </cofactor>
</comment>
<accession>A0A233V3Y3</accession>
<gene>
    <name evidence="11" type="ORF">B9N49_05920</name>
</gene>
<keyword evidence="6" id="KW-0456">Lyase</keyword>
<comment type="caution">
    <text evidence="11">The sequence shown here is derived from an EMBL/GenBank/DDBJ whole genome shotgun (WGS) entry which is preliminary data.</text>
</comment>
<dbReference type="RefSeq" id="WP_094205931.1">
    <property type="nucleotide sequence ID" value="NZ_JAGZFQ010000004.1"/>
</dbReference>
<dbReference type="InterPro" id="IPR015890">
    <property type="entry name" value="Chorismate_C"/>
</dbReference>
<comment type="catalytic activity">
    <reaction evidence="8">
        <text>chorismate + L-glutamine = anthranilate + pyruvate + L-glutamate + H(+)</text>
        <dbReference type="Rhea" id="RHEA:21732"/>
        <dbReference type="ChEBI" id="CHEBI:15361"/>
        <dbReference type="ChEBI" id="CHEBI:15378"/>
        <dbReference type="ChEBI" id="CHEBI:16567"/>
        <dbReference type="ChEBI" id="CHEBI:29748"/>
        <dbReference type="ChEBI" id="CHEBI:29985"/>
        <dbReference type="ChEBI" id="CHEBI:58359"/>
        <dbReference type="EC" id="4.1.3.27"/>
    </reaction>
</comment>
<evidence type="ECO:0000256" key="2">
    <source>
        <dbReference type="ARBA" id="ARBA00011575"/>
    </source>
</evidence>
<organism evidence="11 12">
    <name type="scientific">Finegoldia magna</name>
    <name type="common">Peptostreptococcus magnus</name>
    <dbReference type="NCBI Taxonomy" id="1260"/>
    <lineage>
        <taxon>Bacteria</taxon>
        <taxon>Bacillati</taxon>
        <taxon>Bacillota</taxon>
        <taxon>Tissierellia</taxon>
        <taxon>Tissierellales</taxon>
        <taxon>Peptoniphilaceae</taxon>
        <taxon>Finegoldia</taxon>
    </lineage>
</organism>
<evidence type="ECO:0000313" key="11">
    <source>
        <dbReference type="EMBL" id="OXZ27112.1"/>
    </source>
</evidence>
<protein>
    <recommendedName>
        <fullName evidence="3">Anthranilate synthase component 1</fullName>
    </recommendedName>
</protein>
<dbReference type="EMBL" id="NDYC01000026">
    <property type="protein sequence ID" value="OXZ27112.1"/>
    <property type="molecule type" value="Genomic_DNA"/>
</dbReference>